<feature type="region of interest" description="Disordered" evidence="1">
    <location>
        <begin position="1"/>
        <end position="47"/>
    </location>
</feature>
<proteinExistence type="predicted"/>
<reference evidence="2" key="2">
    <citation type="submission" date="2018-05" db="EMBL/GenBank/DDBJ databases">
        <title>OgluRS3 (Oryza glumaepatula Reference Sequence Version 3).</title>
        <authorList>
            <person name="Zhang J."/>
            <person name="Kudrna D."/>
            <person name="Lee S."/>
            <person name="Talag J."/>
            <person name="Welchert J."/>
            <person name="Wing R.A."/>
        </authorList>
    </citation>
    <scope>NUCLEOTIDE SEQUENCE [LARGE SCALE GENOMIC DNA]</scope>
</reference>
<evidence type="ECO:0000256" key="1">
    <source>
        <dbReference type="SAM" id="MobiDB-lite"/>
    </source>
</evidence>
<dbReference type="HOGENOM" id="CLU_2816597_0_0_1"/>
<accession>A0A0E0AC33</accession>
<dbReference type="EnsemblPlants" id="OGLUM06G22700.1">
    <property type="protein sequence ID" value="OGLUM06G22700.1"/>
    <property type="gene ID" value="OGLUM06G22700"/>
</dbReference>
<dbReference type="Gramene" id="OGLUM06G22700.1">
    <property type="protein sequence ID" value="OGLUM06G22700.1"/>
    <property type="gene ID" value="OGLUM06G22700"/>
</dbReference>
<evidence type="ECO:0000313" key="2">
    <source>
        <dbReference type="EnsemblPlants" id="OGLUM06G22700.1"/>
    </source>
</evidence>
<evidence type="ECO:0000313" key="3">
    <source>
        <dbReference type="Proteomes" id="UP000026961"/>
    </source>
</evidence>
<reference evidence="2" key="1">
    <citation type="submission" date="2015-04" db="UniProtKB">
        <authorList>
            <consortium name="EnsemblPlants"/>
        </authorList>
    </citation>
    <scope>IDENTIFICATION</scope>
</reference>
<sequence>MCSGAASGGRFSGSSPCPAPWKGSHRSGGILESTRGRRQSPPPAPVGLSHVADLLHLRFLHWCPSHR</sequence>
<dbReference type="AlphaFoldDB" id="A0A0E0AC33"/>
<organism evidence="2">
    <name type="scientific">Oryza glumipatula</name>
    <dbReference type="NCBI Taxonomy" id="40148"/>
    <lineage>
        <taxon>Eukaryota</taxon>
        <taxon>Viridiplantae</taxon>
        <taxon>Streptophyta</taxon>
        <taxon>Embryophyta</taxon>
        <taxon>Tracheophyta</taxon>
        <taxon>Spermatophyta</taxon>
        <taxon>Magnoliopsida</taxon>
        <taxon>Liliopsida</taxon>
        <taxon>Poales</taxon>
        <taxon>Poaceae</taxon>
        <taxon>BOP clade</taxon>
        <taxon>Oryzoideae</taxon>
        <taxon>Oryzeae</taxon>
        <taxon>Oryzinae</taxon>
        <taxon>Oryza</taxon>
    </lineage>
</organism>
<keyword evidence="3" id="KW-1185">Reference proteome</keyword>
<name>A0A0E0AC33_9ORYZ</name>
<dbReference type="Proteomes" id="UP000026961">
    <property type="component" value="Chromosome 6"/>
</dbReference>
<protein>
    <submittedName>
        <fullName evidence="2">Uncharacterized protein</fullName>
    </submittedName>
</protein>
<feature type="compositionally biased region" description="Gly residues" evidence="1">
    <location>
        <begin position="1"/>
        <end position="11"/>
    </location>
</feature>